<protein>
    <submittedName>
        <fullName evidence="1">Uncharacterized protein</fullName>
    </submittedName>
</protein>
<dbReference type="EMBL" id="JAQIBD010000002">
    <property type="protein sequence ID" value="MDM5272092.1"/>
    <property type="molecule type" value="Genomic_DNA"/>
</dbReference>
<gene>
    <name evidence="1" type="ORF">PGH07_07860</name>
</gene>
<dbReference type="Proteomes" id="UP001169069">
    <property type="component" value="Unassembled WGS sequence"/>
</dbReference>
<proteinExistence type="predicted"/>
<comment type="caution">
    <text evidence="1">The sequence shown here is derived from an EMBL/GenBank/DDBJ whole genome shotgun (WGS) entry which is preliminary data.</text>
</comment>
<accession>A0ABT7QZ76</accession>
<dbReference type="RefSeq" id="WP_289413839.1">
    <property type="nucleotide sequence ID" value="NZ_JAQIBD010000002.1"/>
</dbReference>
<evidence type="ECO:0000313" key="2">
    <source>
        <dbReference type="Proteomes" id="UP001169069"/>
    </source>
</evidence>
<name>A0ABT7QZ76_9BACT</name>
<organism evidence="1 2">
    <name type="scientific">Sulfurovum zhangzhouensis</name>
    <dbReference type="NCBI Taxonomy" id="3019067"/>
    <lineage>
        <taxon>Bacteria</taxon>
        <taxon>Pseudomonadati</taxon>
        <taxon>Campylobacterota</taxon>
        <taxon>Epsilonproteobacteria</taxon>
        <taxon>Campylobacterales</taxon>
        <taxon>Sulfurovaceae</taxon>
        <taxon>Sulfurovum</taxon>
    </lineage>
</organism>
<sequence>MSQSSFAKLIDVSQQQISKYVKSGVLKTVNNRGQIDSEDALVTLNDLGKIDDNGKYIKRDSIQDNNSASLPFYSVPGYETMADLSDEDRKALEDKAKNEAELKLADLDAVASKAGIELTKDQKEFIKSATLAEAKRKREAADAIRSEIDIKLKMMEKDRKELEDKIKADLYVLKEDVDAEARRAGSDVIAAIESAIDRLGPRLLMKESSHETKQIMRLEFHKSLKGLIQ</sequence>
<reference evidence="1" key="1">
    <citation type="submission" date="2023-01" db="EMBL/GenBank/DDBJ databases">
        <title>Sulfurovum sp. zt1-1 genome assembly.</title>
        <authorList>
            <person name="Wang J."/>
        </authorList>
    </citation>
    <scope>NUCLEOTIDE SEQUENCE</scope>
    <source>
        <strain evidence="1">Zt1-1</strain>
    </source>
</reference>
<evidence type="ECO:0000313" key="1">
    <source>
        <dbReference type="EMBL" id="MDM5272092.1"/>
    </source>
</evidence>
<keyword evidence="2" id="KW-1185">Reference proteome</keyword>